<dbReference type="AlphaFoldDB" id="A0A225EDH0"/>
<proteinExistence type="predicted"/>
<accession>A0A225EDH0</accession>
<evidence type="ECO:0000313" key="2">
    <source>
        <dbReference type="EMBL" id="OWK47359.1"/>
    </source>
</evidence>
<feature type="region of interest" description="Disordered" evidence="1">
    <location>
        <begin position="1"/>
        <end position="88"/>
    </location>
</feature>
<feature type="compositionally biased region" description="Pro residues" evidence="1">
    <location>
        <begin position="24"/>
        <end position="42"/>
    </location>
</feature>
<dbReference type="InterPro" id="IPR011446">
    <property type="entry name" value="BBP7"/>
</dbReference>
<protein>
    <submittedName>
        <fullName evidence="2">Uncharacterized protein</fullName>
    </submittedName>
</protein>
<evidence type="ECO:0000313" key="3">
    <source>
        <dbReference type="Proteomes" id="UP000214646"/>
    </source>
</evidence>
<sequence length="465" mass="49162">MGQPVPIGQPYPFGQSTPAGQPVPGQPFPVGQPVPIGQPVPVGPGASTGTGLVPRPSVFPGLARPTPDLDSPLYGGPTPYGGPAPYGGPTPLPTVGALGVLTGPSRLQIEAEMLMWWIRGAQLPALVTTSSPQYNGIIGQGDTRVLYGDSSQGQTLHTGGRFGATYWLGDDRKWGVDGDVFFLNNRGSSDLFTSDAYGGVLARPFNNLNQTIPFSELVASPGLALGAVGVATNSEMWGAQANIKRRLSTCGCGPSWDIFAGFRFLSFTEGLGITETFARTPGSPTNVGDPGVIFGSATDQFRTVNHFYGAQVGFSREVQKGRWFLSTKASLAMGTVFQMAQINGAQSLVYANGTTATYPGGLLALPGANIGTYEQRQFGVMPEVGLKVGYNISSHWRASVGYNFMYLNSVLRPGNQVDTGLDVTKIPNFPLPGTIPALTTVQPQPRLFTTDIFAQGISFSLQYTW</sequence>
<reference evidence="3" key="1">
    <citation type="submission" date="2017-06" db="EMBL/GenBank/DDBJ databases">
        <title>Genome analysis of Fimbriiglobus ruber SP5, the first member of the order Planctomycetales with confirmed chitinolytic capability.</title>
        <authorList>
            <person name="Ravin N.V."/>
            <person name="Rakitin A.L."/>
            <person name="Ivanova A.A."/>
            <person name="Beletsky A.V."/>
            <person name="Kulichevskaya I.S."/>
            <person name="Mardanov A.V."/>
            <person name="Dedysh S.N."/>
        </authorList>
    </citation>
    <scope>NUCLEOTIDE SEQUENCE [LARGE SCALE GENOMIC DNA]</scope>
    <source>
        <strain evidence="3">SP5</strain>
    </source>
</reference>
<organism evidence="2 3">
    <name type="scientific">Fimbriiglobus ruber</name>
    <dbReference type="NCBI Taxonomy" id="1908690"/>
    <lineage>
        <taxon>Bacteria</taxon>
        <taxon>Pseudomonadati</taxon>
        <taxon>Planctomycetota</taxon>
        <taxon>Planctomycetia</taxon>
        <taxon>Gemmatales</taxon>
        <taxon>Gemmataceae</taxon>
        <taxon>Fimbriiglobus</taxon>
    </lineage>
</organism>
<dbReference type="Proteomes" id="UP000214646">
    <property type="component" value="Unassembled WGS sequence"/>
</dbReference>
<comment type="caution">
    <text evidence="2">The sequence shown here is derived from an EMBL/GenBank/DDBJ whole genome shotgun (WGS) entry which is preliminary data.</text>
</comment>
<gene>
    <name evidence="2" type="ORF">FRUB_01058</name>
</gene>
<dbReference type="Pfam" id="PF07585">
    <property type="entry name" value="BBP7"/>
    <property type="match status" value="1"/>
</dbReference>
<dbReference type="EMBL" id="NIDE01000001">
    <property type="protein sequence ID" value="OWK47359.1"/>
    <property type="molecule type" value="Genomic_DNA"/>
</dbReference>
<evidence type="ECO:0000256" key="1">
    <source>
        <dbReference type="SAM" id="MobiDB-lite"/>
    </source>
</evidence>
<keyword evidence="3" id="KW-1185">Reference proteome</keyword>
<name>A0A225EDH0_9BACT</name>